<dbReference type="AlphaFoldDB" id="A0A1Y3PDZ3"/>
<name>A0A1Y3PDZ3_9BACI</name>
<evidence type="ECO:0000256" key="2">
    <source>
        <dbReference type="ARBA" id="ARBA00022801"/>
    </source>
</evidence>
<keyword evidence="2" id="KW-0378">Hydrolase</keyword>
<feature type="domain" description="Thioesterase" evidence="3">
    <location>
        <begin position="40"/>
        <end position="117"/>
    </location>
</feature>
<reference evidence="5" key="1">
    <citation type="submission" date="2016-06" db="EMBL/GenBank/DDBJ databases">
        <authorList>
            <person name="Nascimento L."/>
            <person name="Pereira R.V."/>
            <person name="Martins L.F."/>
            <person name="Quaggio R.B."/>
            <person name="Silva A.M."/>
            <person name="Setubal J.C."/>
        </authorList>
    </citation>
    <scope>NUCLEOTIDE SEQUENCE [LARGE SCALE GENOMIC DNA]</scope>
</reference>
<accession>A0A1Y3PDZ3</accession>
<dbReference type="SUPFAM" id="SSF54637">
    <property type="entry name" value="Thioesterase/thiol ester dehydrase-isomerase"/>
    <property type="match status" value="1"/>
</dbReference>
<dbReference type="CDD" id="cd03443">
    <property type="entry name" value="PaaI_thioesterase"/>
    <property type="match status" value="1"/>
</dbReference>
<organism evidence="4 5">
    <name type="scientific">Bacillus thermozeamaize</name>
    <dbReference type="NCBI Taxonomy" id="230954"/>
    <lineage>
        <taxon>Bacteria</taxon>
        <taxon>Bacillati</taxon>
        <taxon>Bacillota</taxon>
        <taxon>Bacilli</taxon>
        <taxon>Bacillales</taxon>
        <taxon>Bacillaceae</taxon>
        <taxon>Bacillus</taxon>
    </lineage>
</organism>
<evidence type="ECO:0000313" key="4">
    <source>
        <dbReference type="EMBL" id="OUM85533.1"/>
    </source>
</evidence>
<dbReference type="PANTHER" id="PTHR43240:SF5">
    <property type="entry name" value="1,4-DIHYDROXY-2-NAPHTHOYL-COA THIOESTERASE 1"/>
    <property type="match status" value="1"/>
</dbReference>
<proteinExistence type="inferred from homology"/>
<dbReference type="EMBL" id="LZRT01000101">
    <property type="protein sequence ID" value="OUM85533.1"/>
    <property type="molecule type" value="Genomic_DNA"/>
</dbReference>
<comment type="similarity">
    <text evidence="1">Belongs to the thioesterase PaaI family.</text>
</comment>
<dbReference type="Pfam" id="PF03061">
    <property type="entry name" value="4HBT"/>
    <property type="match status" value="1"/>
</dbReference>
<dbReference type="Gene3D" id="3.10.129.10">
    <property type="entry name" value="Hotdog Thioesterase"/>
    <property type="match status" value="1"/>
</dbReference>
<evidence type="ECO:0000313" key="5">
    <source>
        <dbReference type="Proteomes" id="UP000196475"/>
    </source>
</evidence>
<protein>
    <submittedName>
        <fullName evidence="4">Esterase</fullName>
    </submittedName>
</protein>
<sequence length="131" mass="14195">MRARIKDTIIGLLDIQFVELSSDRVVMKMPVGPKTWQPAGILHGGASVVLAETAASIATVINLDQEKFTGVGMEINANHIRSKRDGVVTAVATPLHKGRTTMVWDIKITDEEGKLVCVSRCTMAVVPRSRA</sequence>
<dbReference type="GO" id="GO:0005829">
    <property type="term" value="C:cytosol"/>
    <property type="evidence" value="ECO:0007669"/>
    <property type="project" value="TreeGrafter"/>
</dbReference>
<comment type="caution">
    <text evidence="4">The sequence shown here is derived from an EMBL/GenBank/DDBJ whole genome shotgun (WGS) entry which is preliminary data.</text>
</comment>
<dbReference type="GO" id="GO:0061522">
    <property type="term" value="F:1,4-dihydroxy-2-naphthoyl-CoA thioesterase activity"/>
    <property type="evidence" value="ECO:0007669"/>
    <property type="project" value="TreeGrafter"/>
</dbReference>
<dbReference type="InterPro" id="IPR003736">
    <property type="entry name" value="PAAI_dom"/>
</dbReference>
<gene>
    <name evidence="4" type="ORF">BAA01_10630</name>
</gene>
<dbReference type="Proteomes" id="UP000196475">
    <property type="component" value="Unassembled WGS sequence"/>
</dbReference>
<evidence type="ECO:0000256" key="1">
    <source>
        <dbReference type="ARBA" id="ARBA00008324"/>
    </source>
</evidence>
<dbReference type="InterPro" id="IPR029069">
    <property type="entry name" value="HotDog_dom_sf"/>
</dbReference>
<evidence type="ECO:0000259" key="3">
    <source>
        <dbReference type="Pfam" id="PF03061"/>
    </source>
</evidence>
<dbReference type="NCBIfam" id="TIGR00369">
    <property type="entry name" value="unchar_dom_1"/>
    <property type="match status" value="1"/>
</dbReference>
<dbReference type="PANTHER" id="PTHR43240">
    <property type="entry name" value="1,4-DIHYDROXY-2-NAPHTHOYL-COA THIOESTERASE 1"/>
    <property type="match status" value="1"/>
</dbReference>
<dbReference type="InterPro" id="IPR006683">
    <property type="entry name" value="Thioestr_dom"/>
</dbReference>